<feature type="region of interest" description="Disordered" evidence="1">
    <location>
        <begin position="41"/>
        <end position="61"/>
    </location>
</feature>
<proteinExistence type="predicted"/>
<evidence type="ECO:0000313" key="2">
    <source>
        <dbReference type="EMBL" id="MCI63969.1"/>
    </source>
</evidence>
<keyword evidence="3" id="KW-1185">Reference proteome</keyword>
<accession>A0A392TSV2</accession>
<feature type="non-terminal residue" evidence="2">
    <location>
        <position position="1"/>
    </location>
</feature>
<evidence type="ECO:0000313" key="3">
    <source>
        <dbReference type="Proteomes" id="UP000265520"/>
    </source>
</evidence>
<dbReference type="AlphaFoldDB" id="A0A392TSV2"/>
<comment type="caution">
    <text evidence="2">The sequence shown here is derived from an EMBL/GenBank/DDBJ whole genome shotgun (WGS) entry which is preliminary data.</text>
</comment>
<organism evidence="2 3">
    <name type="scientific">Trifolium medium</name>
    <dbReference type="NCBI Taxonomy" id="97028"/>
    <lineage>
        <taxon>Eukaryota</taxon>
        <taxon>Viridiplantae</taxon>
        <taxon>Streptophyta</taxon>
        <taxon>Embryophyta</taxon>
        <taxon>Tracheophyta</taxon>
        <taxon>Spermatophyta</taxon>
        <taxon>Magnoliopsida</taxon>
        <taxon>eudicotyledons</taxon>
        <taxon>Gunneridae</taxon>
        <taxon>Pentapetalae</taxon>
        <taxon>rosids</taxon>
        <taxon>fabids</taxon>
        <taxon>Fabales</taxon>
        <taxon>Fabaceae</taxon>
        <taxon>Papilionoideae</taxon>
        <taxon>50 kb inversion clade</taxon>
        <taxon>NPAAA clade</taxon>
        <taxon>Hologalegina</taxon>
        <taxon>IRL clade</taxon>
        <taxon>Trifolieae</taxon>
        <taxon>Trifolium</taxon>
    </lineage>
</organism>
<sequence>ATGHLKVPRCSDRKRTASQLAGQCGSLFYQLRAAQDRMARRASQGKGKHLGFNRLRVAQER</sequence>
<reference evidence="2 3" key="1">
    <citation type="journal article" date="2018" name="Front. Plant Sci.">
        <title>Red Clover (Trifolium pratense) and Zigzag Clover (T. medium) - A Picture of Genomic Similarities and Differences.</title>
        <authorList>
            <person name="Dluhosova J."/>
            <person name="Istvanek J."/>
            <person name="Nedelnik J."/>
            <person name="Repkova J."/>
        </authorList>
    </citation>
    <scope>NUCLEOTIDE SEQUENCE [LARGE SCALE GENOMIC DNA]</scope>
    <source>
        <strain evidence="3">cv. 10/8</strain>
        <tissue evidence="2">Leaf</tissue>
    </source>
</reference>
<name>A0A392TSV2_9FABA</name>
<dbReference type="EMBL" id="LXQA010646841">
    <property type="protein sequence ID" value="MCI63969.1"/>
    <property type="molecule type" value="Genomic_DNA"/>
</dbReference>
<evidence type="ECO:0000256" key="1">
    <source>
        <dbReference type="SAM" id="MobiDB-lite"/>
    </source>
</evidence>
<dbReference type="Proteomes" id="UP000265520">
    <property type="component" value="Unassembled WGS sequence"/>
</dbReference>
<protein>
    <submittedName>
        <fullName evidence="2">Uncharacterized protein</fullName>
    </submittedName>
</protein>